<keyword evidence="1" id="KW-0808">Transferase</keyword>
<dbReference type="Pfam" id="PF12804">
    <property type="entry name" value="NTP_transf_3"/>
    <property type="match status" value="1"/>
</dbReference>
<feature type="domain" description="MobA-like NTP transferase" evidence="3">
    <location>
        <begin position="24"/>
        <end position="152"/>
    </location>
</feature>
<proteinExistence type="predicted"/>
<evidence type="ECO:0000256" key="1">
    <source>
        <dbReference type="ARBA" id="ARBA00022679"/>
    </source>
</evidence>
<protein>
    <submittedName>
        <fullName evidence="4">Choline kinase</fullName>
    </submittedName>
</protein>
<name>A0A4R2GYM7_9ACTN</name>
<sequence length="280" mass="29518">MATGTDRGRGLSKIAHDETPGPAAVILAAGLGSRLRPWTDDLPKCLVEVSGQPILLRALRLLGSLGIERCICVVGYRGAQVRLALEQSCSSQRVTVVDAPEFRRTGTAASLARGLAVIPDGVDVLVMEGDVVFEAVVLQRLFAAPPSVTAVASDVPGCNGTFFGVANSDRVVTVHPGIAGRRGFGDVLTKAVNLHLISAEDLRTQVRPQLHRLLDRAPGAHIEALIGNWIGAGGCLSAVEVGDLRWWEIDDAHDLGIARRLFATGHVADGVCEAPLHGET</sequence>
<evidence type="ECO:0000313" key="5">
    <source>
        <dbReference type="Proteomes" id="UP000294508"/>
    </source>
</evidence>
<dbReference type="SUPFAM" id="SSF53448">
    <property type="entry name" value="Nucleotide-diphospho-sugar transferases"/>
    <property type="match status" value="1"/>
</dbReference>
<accession>A0A4R2GYM7</accession>
<dbReference type="EMBL" id="SLWN01000021">
    <property type="protein sequence ID" value="TCO15696.1"/>
    <property type="molecule type" value="Genomic_DNA"/>
</dbReference>
<keyword evidence="4" id="KW-0418">Kinase</keyword>
<evidence type="ECO:0000313" key="4">
    <source>
        <dbReference type="EMBL" id="TCO15696.1"/>
    </source>
</evidence>
<dbReference type="RefSeq" id="WP_132215614.1">
    <property type="nucleotide sequence ID" value="NZ_SLWN01000021.1"/>
</dbReference>
<organism evidence="4 5">
    <name type="scientific">Kribbella steppae</name>
    <dbReference type="NCBI Taxonomy" id="2512223"/>
    <lineage>
        <taxon>Bacteria</taxon>
        <taxon>Bacillati</taxon>
        <taxon>Actinomycetota</taxon>
        <taxon>Actinomycetes</taxon>
        <taxon>Propionibacteriales</taxon>
        <taxon>Kribbellaceae</taxon>
        <taxon>Kribbella</taxon>
    </lineage>
</organism>
<dbReference type="GO" id="GO:0016779">
    <property type="term" value="F:nucleotidyltransferase activity"/>
    <property type="evidence" value="ECO:0007669"/>
    <property type="project" value="UniProtKB-KW"/>
</dbReference>
<dbReference type="GO" id="GO:0016301">
    <property type="term" value="F:kinase activity"/>
    <property type="evidence" value="ECO:0007669"/>
    <property type="project" value="UniProtKB-KW"/>
</dbReference>
<keyword evidence="2" id="KW-0548">Nucleotidyltransferase</keyword>
<dbReference type="PANTHER" id="PTHR43584">
    <property type="entry name" value="NUCLEOTIDYL TRANSFERASE"/>
    <property type="match status" value="1"/>
</dbReference>
<reference evidence="4 5" key="1">
    <citation type="journal article" date="2015" name="Stand. Genomic Sci.">
        <title>Genomic Encyclopedia of Bacterial and Archaeal Type Strains, Phase III: the genomes of soil and plant-associated and newly described type strains.</title>
        <authorList>
            <person name="Whitman W.B."/>
            <person name="Woyke T."/>
            <person name="Klenk H.P."/>
            <person name="Zhou Y."/>
            <person name="Lilburn T.G."/>
            <person name="Beck B.J."/>
            <person name="De Vos P."/>
            <person name="Vandamme P."/>
            <person name="Eisen J.A."/>
            <person name="Garrity G."/>
            <person name="Hugenholtz P."/>
            <person name="Kyrpides N.C."/>
        </authorList>
    </citation>
    <scope>NUCLEOTIDE SEQUENCE [LARGE SCALE GENOMIC DNA]</scope>
    <source>
        <strain evidence="4 5">VKM Ac-2572</strain>
    </source>
</reference>
<gene>
    <name evidence="4" type="ORF">EV652_12169</name>
</gene>
<dbReference type="AlphaFoldDB" id="A0A4R2GYM7"/>
<dbReference type="Proteomes" id="UP000294508">
    <property type="component" value="Unassembled WGS sequence"/>
</dbReference>
<evidence type="ECO:0000259" key="3">
    <source>
        <dbReference type="Pfam" id="PF12804"/>
    </source>
</evidence>
<dbReference type="InterPro" id="IPR029044">
    <property type="entry name" value="Nucleotide-diphossugar_trans"/>
</dbReference>
<dbReference type="InterPro" id="IPR025877">
    <property type="entry name" value="MobA-like_NTP_Trfase"/>
</dbReference>
<keyword evidence="5" id="KW-1185">Reference proteome</keyword>
<dbReference type="PANTHER" id="PTHR43584:SF8">
    <property type="entry name" value="N-ACETYLMURAMATE ALPHA-1-PHOSPHATE URIDYLYLTRANSFERASE"/>
    <property type="match status" value="1"/>
</dbReference>
<dbReference type="InterPro" id="IPR050065">
    <property type="entry name" value="GlmU-like"/>
</dbReference>
<dbReference type="Gene3D" id="3.90.550.10">
    <property type="entry name" value="Spore Coat Polysaccharide Biosynthesis Protein SpsA, Chain A"/>
    <property type="match status" value="1"/>
</dbReference>
<comment type="caution">
    <text evidence="4">The sequence shown here is derived from an EMBL/GenBank/DDBJ whole genome shotgun (WGS) entry which is preliminary data.</text>
</comment>
<evidence type="ECO:0000256" key="2">
    <source>
        <dbReference type="ARBA" id="ARBA00022695"/>
    </source>
</evidence>
<dbReference type="OrthoDB" id="3618661at2"/>